<organism evidence="3 4">
    <name type="scientific">Halapricum desulfuricans</name>
    <dbReference type="NCBI Taxonomy" id="2841257"/>
    <lineage>
        <taxon>Archaea</taxon>
        <taxon>Methanobacteriati</taxon>
        <taxon>Methanobacteriota</taxon>
        <taxon>Stenosarchaea group</taxon>
        <taxon>Halobacteria</taxon>
        <taxon>Halobacteriales</taxon>
        <taxon>Haloarculaceae</taxon>
        <taxon>Halapricum</taxon>
    </lineage>
</organism>
<keyword evidence="1" id="KW-0175">Coiled coil</keyword>
<dbReference type="Proteomes" id="UP000663292">
    <property type="component" value="Chromosome"/>
</dbReference>
<name>A0A897NNV2_9EURY</name>
<feature type="region of interest" description="Disordered" evidence="2">
    <location>
        <begin position="1"/>
        <end position="68"/>
    </location>
</feature>
<evidence type="ECO:0000313" key="4">
    <source>
        <dbReference type="Proteomes" id="UP000663292"/>
    </source>
</evidence>
<evidence type="ECO:0000256" key="2">
    <source>
        <dbReference type="SAM" id="MobiDB-lite"/>
    </source>
</evidence>
<sequence>MSSESQEPNPNAEAEETPDSGGDPAAEDARSPPALTIALPDGSESVSDAIVTNREMLREPQEHGLATDQDITHLSKAMEGLSSSVEEVKHEHDKSESEIDELRAVVERQRRQIDELQSMVTSLADILGTEAEWETFEDE</sequence>
<dbReference type="AlphaFoldDB" id="A0A897NNV2"/>
<evidence type="ECO:0000256" key="1">
    <source>
        <dbReference type="SAM" id="Coils"/>
    </source>
</evidence>
<dbReference type="EMBL" id="CP064791">
    <property type="protein sequence ID" value="QSG13931.1"/>
    <property type="molecule type" value="Genomic_DNA"/>
</dbReference>
<evidence type="ECO:0000313" key="3">
    <source>
        <dbReference type="EMBL" id="QSG13931.1"/>
    </source>
</evidence>
<reference evidence="3 4" key="1">
    <citation type="submission" date="2020-11" db="EMBL/GenBank/DDBJ databases">
        <title>Carbohydrate-dependent, anaerobic sulfur respiration: A novel catabolism in halophilic archaea.</title>
        <authorList>
            <person name="Sorokin D.Y."/>
            <person name="Messina E."/>
            <person name="Smedile F."/>
            <person name="La Cono V."/>
            <person name="Hallsworth J.E."/>
            <person name="Yakimov M.M."/>
        </authorList>
    </citation>
    <scope>NUCLEOTIDE SEQUENCE [LARGE SCALE GENOMIC DNA]</scope>
    <source>
        <strain evidence="3 4">HSR-Est</strain>
    </source>
</reference>
<accession>A0A897NNV2</accession>
<protein>
    <submittedName>
        <fullName evidence="3">Uncharacterized protein</fullName>
    </submittedName>
</protein>
<dbReference type="Gene3D" id="1.20.5.4090">
    <property type="match status" value="1"/>
</dbReference>
<feature type="coiled-coil region" evidence="1">
    <location>
        <begin position="78"/>
        <end position="126"/>
    </location>
</feature>
<keyword evidence="4" id="KW-1185">Reference proteome</keyword>
<gene>
    <name evidence="3" type="ORF">HSEST_0382</name>
</gene>
<dbReference type="GeneID" id="68857021"/>
<dbReference type="RefSeq" id="WP_229121879.1">
    <property type="nucleotide sequence ID" value="NZ_CP064791.1"/>
</dbReference>
<proteinExistence type="predicted"/>